<gene>
    <name evidence="5" type="ORF">EQU50_01990</name>
    <name evidence="6" type="ORF">EQU50_02680</name>
    <name evidence="4" type="ORF">EQU50_03930</name>
    <name evidence="3" type="ORF">EQU50_05025</name>
    <name evidence="2" type="ORF">EQU50_06190</name>
</gene>
<accession>A0A4Q7DJK0</accession>
<dbReference type="EMBL" id="SCFB01000004">
    <property type="protein sequence ID" value="RZI46384.1"/>
    <property type="molecule type" value="Genomic_DNA"/>
</dbReference>
<proteinExistence type="predicted"/>
<dbReference type="EMBL" id="SCFB01000004">
    <property type="protein sequence ID" value="RZI46508.1"/>
    <property type="molecule type" value="Genomic_DNA"/>
</dbReference>
<evidence type="ECO:0000259" key="1">
    <source>
        <dbReference type="Pfam" id="PF13518"/>
    </source>
</evidence>
<dbReference type="EMBL" id="SCFB01000007">
    <property type="protein sequence ID" value="RZI45688.1"/>
    <property type="molecule type" value="Genomic_DNA"/>
</dbReference>
<evidence type="ECO:0000313" key="5">
    <source>
        <dbReference type="EMBL" id="RZI46384.1"/>
    </source>
</evidence>
<dbReference type="Proteomes" id="UP000293550">
    <property type="component" value="Unassembled WGS sequence"/>
</dbReference>
<dbReference type="GO" id="GO:0043565">
    <property type="term" value="F:sequence-specific DNA binding"/>
    <property type="evidence" value="ECO:0007669"/>
    <property type="project" value="InterPro"/>
</dbReference>
<evidence type="ECO:0000313" key="6">
    <source>
        <dbReference type="EMBL" id="RZI46508.1"/>
    </source>
</evidence>
<dbReference type="OrthoDB" id="9803878at2"/>
<dbReference type="EMBL" id="SCFB01000005">
    <property type="protein sequence ID" value="RZI46090.1"/>
    <property type="molecule type" value="Genomic_DNA"/>
</dbReference>
<sequence>MGKIRQQHSGKTKLEAAIAMISGKSPVSELSQKYGVHQSVLQRWKNELLDGGPEIFSRRKKPKENGPTVDDLQRKIGQLTMDLDFLKKALGK</sequence>
<dbReference type="EMBL" id="SCFB01000006">
    <property type="protein sequence ID" value="RZI45800.1"/>
    <property type="molecule type" value="Genomic_DNA"/>
</dbReference>
<dbReference type="InterPro" id="IPR055247">
    <property type="entry name" value="InsJ-like_HTH"/>
</dbReference>
<feature type="domain" description="Insertion element IS150 protein InsJ-like helix-turn-helix" evidence="1">
    <location>
        <begin position="13"/>
        <end position="62"/>
    </location>
</feature>
<dbReference type="SUPFAM" id="SSF48295">
    <property type="entry name" value="TrpR-like"/>
    <property type="match status" value="1"/>
</dbReference>
<dbReference type="AlphaFoldDB" id="A0A4Q7DJK0"/>
<organism evidence="6 7">
    <name type="scientific">Candidatus Finniella inopinata</name>
    <dbReference type="NCBI Taxonomy" id="1696036"/>
    <lineage>
        <taxon>Bacteria</taxon>
        <taxon>Pseudomonadati</taxon>
        <taxon>Pseudomonadota</taxon>
        <taxon>Alphaproteobacteria</taxon>
        <taxon>Holosporales</taxon>
        <taxon>Candidatus Paracaedibacteraceae</taxon>
        <taxon>Candidatus Finniella</taxon>
    </lineage>
</organism>
<evidence type="ECO:0000313" key="7">
    <source>
        <dbReference type="Proteomes" id="UP000293550"/>
    </source>
</evidence>
<evidence type="ECO:0000313" key="3">
    <source>
        <dbReference type="EMBL" id="RZI45800.1"/>
    </source>
</evidence>
<name>A0A4Q7DJK0_9PROT</name>
<comment type="caution">
    <text evidence="6">The sequence shown here is derived from an EMBL/GenBank/DDBJ whole genome shotgun (WGS) entry which is preliminary data.</text>
</comment>
<dbReference type="Pfam" id="PF13518">
    <property type="entry name" value="HTH_28"/>
    <property type="match status" value="1"/>
</dbReference>
<evidence type="ECO:0000313" key="4">
    <source>
        <dbReference type="EMBL" id="RZI46090.1"/>
    </source>
</evidence>
<keyword evidence="7" id="KW-1185">Reference proteome</keyword>
<dbReference type="RefSeq" id="WP_130153492.1">
    <property type="nucleotide sequence ID" value="NZ_SCFB01000004.1"/>
</dbReference>
<reference evidence="6 7" key="1">
    <citation type="submission" date="2018-10" db="EMBL/GenBank/DDBJ databases">
        <title>An updated phylogeny of the Alphaproteobacteria reveals that the parasitic Rickettsiales and Holosporales have independent origins.</title>
        <authorList>
            <person name="Munoz-Gomez S.A."/>
            <person name="Hess S."/>
            <person name="Burger G."/>
            <person name="Lang B.F."/>
            <person name="Susko E."/>
            <person name="Slamovits C.H."/>
            <person name="Roger A.J."/>
        </authorList>
    </citation>
    <scope>NUCLEOTIDE SEQUENCE [LARGE SCALE GENOMIC DNA]</scope>
    <source>
        <strain evidence="6">HOLO01</strain>
    </source>
</reference>
<evidence type="ECO:0000313" key="2">
    <source>
        <dbReference type="EMBL" id="RZI45688.1"/>
    </source>
</evidence>
<protein>
    <submittedName>
        <fullName evidence="6">Transposase</fullName>
    </submittedName>
</protein>
<dbReference type="InterPro" id="IPR010921">
    <property type="entry name" value="Trp_repressor/repl_initiator"/>
</dbReference>